<protein>
    <submittedName>
        <fullName evidence="5">AraC family transcriptional regulator</fullName>
    </submittedName>
</protein>
<evidence type="ECO:0000256" key="1">
    <source>
        <dbReference type="ARBA" id="ARBA00023015"/>
    </source>
</evidence>
<dbReference type="PANTHER" id="PTHR46796:SF6">
    <property type="entry name" value="ARAC SUBFAMILY"/>
    <property type="match status" value="1"/>
</dbReference>
<dbReference type="SMART" id="SM00342">
    <property type="entry name" value="HTH_ARAC"/>
    <property type="match status" value="1"/>
</dbReference>
<evidence type="ECO:0000256" key="2">
    <source>
        <dbReference type="ARBA" id="ARBA00023125"/>
    </source>
</evidence>
<evidence type="ECO:0000256" key="3">
    <source>
        <dbReference type="ARBA" id="ARBA00023163"/>
    </source>
</evidence>
<dbReference type="GO" id="GO:0003700">
    <property type="term" value="F:DNA-binding transcription factor activity"/>
    <property type="evidence" value="ECO:0007669"/>
    <property type="project" value="InterPro"/>
</dbReference>
<dbReference type="Proteomes" id="UP000076660">
    <property type="component" value="Unassembled WGS sequence"/>
</dbReference>
<dbReference type="GO" id="GO:0043565">
    <property type="term" value="F:sequence-specific DNA binding"/>
    <property type="evidence" value="ECO:0007669"/>
    <property type="project" value="InterPro"/>
</dbReference>
<dbReference type="AlphaFoldDB" id="A0A1W2LJP8"/>
<dbReference type="PROSITE" id="PS01124">
    <property type="entry name" value="HTH_ARAC_FAMILY_2"/>
    <property type="match status" value="1"/>
</dbReference>
<comment type="caution">
    <text evidence="5">The sequence shown here is derived from an EMBL/GenBank/DDBJ whole genome shotgun (WGS) entry which is preliminary data.</text>
</comment>
<gene>
    <name evidence="5" type="ORF">AVR91_0235045</name>
</gene>
<accession>A0A1W2LJP8</accession>
<dbReference type="InterPro" id="IPR020449">
    <property type="entry name" value="Tscrpt_reg_AraC-type_HTH"/>
</dbReference>
<dbReference type="Pfam" id="PF12833">
    <property type="entry name" value="HTH_18"/>
    <property type="match status" value="1"/>
</dbReference>
<feature type="domain" description="HTH araC/xylS-type" evidence="4">
    <location>
        <begin position="225"/>
        <end position="326"/>
    </location>
</feature>
<evidence type="ECO:0000313" key="5">
    <source>
        <dbReference type="EMBL" id="ONF63086.1"/>
    </source>
</evidence>
<keyword evidence="1" id="KW-0805">Transcription regulation</keyword>
<name>A0A1W2LJP8_9PSEU</name>
<keyword evidence="3" id="KW-0804">Transcription</keyword>
<dbReference type="SUPFAM" id="SSF51182">
    <property type="entry name" value="RmlC-like cupins"/>
    <property type="match status" value="1"/>
</dbReference>
<dbReference type="PRINTS" id="PR00032">
    <property type="entry name" value="HTHARAC"/>
</dbReference>
<evidence type="ECO:0000313" key="6">
    <source>
        <dbReference type="Proteomes" id="UP000076660"/>
    </source>
</evidence>
<dbReference type="InterPro" id="IPR035418">
    <property type="entry name" value="AraC-bd_2"/>
</dbReference>
<dbReference type="InterPro" id="IPR018060">
    <property type="entry name" value="HTH_AraC"/>
</dbReference>
<dbReference type="InterPro" id="IPR009057">
    <property type="entry name" value="Homeodomain-like_sf"/>
</dbReference>
<dbReference type="Pfam" id="PF14525">
    <property type="entry name" value="AraC_binding_2"/>
    <property type="match status" value="1"/>
</dbReference>
<proteinExistence type="predicted"/>
<sequence length="338" mass="37419">MKFTPRCCEVTPVTTATADPTTTTVARDFTDFRTVVSQSFVPLHVTSEHRDHFRGRIRSCGADDVQLTEVTASAHVVERTPELIARADRHYYKLSLILSGTGLLVQDNREAMLRPGDVALYDTHRPYTLAFEEDFRTLVVMFPQRLIDLPRDLVGQLTAVPMSGKRGMGNVVVPFLAQLGSNLDQLGGPAGVRLAHTAVDLLATLFASELDLARTSAGPHHELMRRVLAYIDANLSSTDLGPAQIAAEHYISTRHLHGLFHEQGTTVSGWIRTRRLEHCRRELLDPVHTSRPVAAIAAKWGFVDAPHFSRVFKTEFGCSPSELRRGLTVSDRLLPPSA</sequence>
<dbReference type="SUPFAM" id="SSF46689">
    <property type="entry name" value="Homeodomain-like"/>
    <property type="match status" value="1"/>
</dbReference>
<organism evidence="5 6">
    <name type="scientific">Amycolatopsis keratiniphila subsp. keratiniphila</name>
    <dbReference type="NCBI Taxonomy" id="227715"/>
    <lineage>
        <taxon>Bacteria</taxon>
        <taxon>Bacillati</taxon>
        <taxon>Actinomycetota</taxon>
        <taxon>Actinomycetes</taxon>
        <taxon>Pseudonocardiales</taxon>
        <taxon>Pseudonocardiaceae</taxon>
        <taxon>Amycolatopsis</taxon>
        <taxon>Amycolatopsis japonica group</taxon>
    </lineage>
</organism>
<evidence type="ECO:0000259" key="4">
    <source>
        <dbReference type="PROSITE" id="PS01124"/>
    </source>
</evidence>
<dbReference type="EMBL" id="LQMT02000038">
    <property type="protein sequence ID" value="ONF63086.1"/>
    <property type="molecule type" value="Genomic_DNA"/>
</dbReference>
<keyword evidence="2" id="KW-0238">DNA-binding</keyword>
<dbReference type="InterPro" id="IPR011051">
    <property type="entry name" value="RmlC_Cupin_sf"/>
</dbReference>
<dbReference type="InterPro" id="IPR050204">
    <property type="entry name" value="AraC_XylS_family_regulators"/>
</dbReference>
<dbReference type="PANTHER" id="PTHR46796">
    <property type="entry name" value="HTH-TYPE TRANSCRIPTIONAL ACTIVATOR RHAS-RELATED"/>
    <property type="match status" value="1"/>
</dbReference>
<reference evidence="5 6" key="1">
    <citation type="submission" date="2016-12" db="EMBL/GenBank/DDBJ databases">
        <title>Amycolatopsis keratiniphila subsp. keratiniphila genome sequencing and assembly.</title>
        <authorList>
            <person name="Mayilraj S."/>
            <person name="Kaur N."/>
        </authorList>
    </citation>
    <scope>NUCLEOTIDE SEQUENCE [LARGE SCALE GENOMIC DNA]</scope>
    <source>
        <strain evidence="5 6">DSM 44409</strain>
    </source>
</reference>
<dbReference type="Gene3D" id="1.10.10.60">
    <property type="entry name" value="Homeodomain-like"/>
    <property type="match status" value="1"/>
</dbReference>